<dbReference type="EMBL" id="LT607411">
    <property type="protein sequence ID" value="SCF18025.1"/>
    <property type="molecule type" value="Genomic_DNA"/>
</dbReference>
<protein>
    <submittedName>
        <fullName evidence="1">Uncharacterized protein</fullName>
    </submittedName>
</protein>
<evidence type="ECO:0000313" key="2">
    <source>
        <dbReference type="Proteomes" id="UP000198242"/>
    </source>
</evidence>
<proteinExistence type="predicted"/>
<name>A0A1C4YBB9_MICVI</name>
<reference evidence="2" key="1">
    <citation type="submission" date="2016-06" db="EMBL/GenBank/DDBJ databases">
        <authorList>
            <person name="Varghese N."/>
            <person name="Submissions Spin"/>
        </authorList>
    </citation>
    <scope>NUCLEOTIDE SEQUENCE [LARGE SCALE GENOMIC DNA]</scope>
    <source>
        <strain evidence="2">DSM 43909</strain>
    </source>
</reference>
<gene>
    <name evidence="1" type="ORF">GA0074695_4059</name>
</gene>
<keyword evidence="2" id="KW-1185">Reference proteome</keyword>
<dbReference type="RefSeq" id="WP_197698225.1">
    <property type="nucleotide sequence ID" value="NZ_LT607411.1"/>
</dbReference>
<dbReference type="Proteomes" id="UP000198242">
    <property type="component" value="Chromosome I"/>
</dbReference>
<accession>A0A1C4YBB9</accession>
<sequence length="168" mass="18782">MRTLMSGEALIDYAQIYVYDENRPDLPEMHECFAGQANGLCGAAVPGFLFLVTGLRTGEVAFVVELHDESPPLDDGWEEIVEASFRPAGRAALVAWGEEWSWPLDLAEVDYRVRYCGAGMDEAHDQTRMDGDVALDRYLLQFWPAPARPDRVVKQTSANAAYWHASTK</sequence>
<dbReference type="AlphaFoldDB" id="A0A1C4YBB9"/>
<organism evidence="1 2">
    <name type="scientific">Micromonospora viridifaciens</name>
    <dbReference type="NCBI Taxonomy" id="1881"/>
    <lineage>
        <taxon>Bacteria</taxon>
        <taxon>Bacillati</taxon>
        <taxon>Actinomycetota</taxon>
        <taxon>Actinomycetes</taxon>
        <taxon>Micromonosporales</taxon>
        <taxon>Micromonosporaceae</taxon>
        <taxon>Micromonospora</taxon>
    </lineage>
</organism>
<evidence type="ECO:0000313" key="1">
    <source>
        <dbReference type="EMBL" id="SCF18025.1"/>
    </source>
</evidence>